<evidence type="ECO:0000313" key="3">
    <source>
        <dbReference type="Proteomes" id="UP000035721"/>
    </source>
</evidence>
<evidence type="ECO:0000256" key="1">
    <source>
        <dbReference type="SAM" id="Phobius"/>
    </source>
</evidence>
<keyword evidence="3" id="KW-1185">Reference proteome</keyword>
<name>A0A077M5K8_9MICO</name>
<gene>
    <name evidence="2" type="ORF">BN12_4160012</name>
</gene>
<organism evidence="2 3">
    <name type="scientific">Nostocoides japonicum T1-X7</name>
    <dbReference type="NCBI Taxonomy" id="1194083"/>
    <lineage>
        <taxon>Bacteria</taxon>
        <taxon>Bacillati</taxon>
        <taxon>Actinomycetota</taxon>
        <taxon>Actinomycetes</taxon>
        <taxon>Micrococcales</taxon>
        <taxon>Intrasporangiaceae</taxon>
        <taxon>Nostocoides</taxon>
    </lineage>
</organism>
<keyword evidence="1" id="KW-1133">Transmembrane helix</keyword>
<evidence type="ECO:0000313" key="2">
    <source>
        <dbReference type="EMBL" id="CCH79335.1"/>
    </source>
</evidence>
<dbReference type="InterPro" id="IPR009937">
    <property type="entry name" value="Phage_holin_3_6"/>
</dbReference>
<protein>
    <recommendedName>
        <fullName evidence="4">Integral membrane protein</fullName>
    </recommendedName>
</protein>
<keyword evidence="1" id="KW-0472">Membrane</keyword>
<proteinExistence type="predicted"/>
<feature type="transmembrane region" description="Helical" evidence="1">
    <location>
        <begin position="88"/>
        <end position="109"/>
    </location>
</feature>
<reference evidence="2 3" key="1">
    <citation type="journal article" date="2013" name="ISME J.">
        <title>A metabolic model for members of the genus Tetrasphaera involved in enhanced biological phosphorus removal.</title>
        <authorList>
            <person name="Kristiansen R."/>
            <person name="Nguyen H.T.T."/>
            <person name="Saunders A.M."/>
            <person name="Nielsen J.L."/>
            <person name="Wimmer R."/>
            <person name="Le V.Q."/>
            <person name="McIlroy S.J."/>
            <person name="Petrovski S."/>
            <person name="Seviour R.J."/>
            <person name="Calteau A."/>
            <person name="Nielsen K.L."/>
            <person name="Nielsen P.H."/>
        </authorList>
    </citation>
    <scope>NUCLEOTIDE SEQUENCE [LARGE SCALE GENOMIC DNA]</scope>
    <source>
        <strain evidence="2 3">T1-X7</strain>
    </source>
</reference>
<dbReference type="AlphaFoldDB" id="A0A077M5K8"/>
<dbReference type="RefSeq" id="WP_048555792.1">
    <property type="nucleotide sequence ID" value="NZ_HF570958.1"/>
</dbReference>
<dbReference type="STRING" id="1194083.BN12_4160012"/>
<sequence length="141" mass="14851">MSDPGSRTREERTAEDDRSVGELFGAITADLSTLMREEVALAKAEVRQSATQAGSGVGMLGGSGLAAYLMLLFVSTAGWWALGDAIGRGWAALVVAGVWAVIALVLYALGRSRLRSIQGLRRTTDTAKQVPSAMTGHEEKA</sequence>
<accession>A0A077M5K8</accession>
<feature type="transmembrane region" description="Helical" evidence="1">
    <location>
        <begin position="57"/>
        <end position="82"/>
    </location>
</feature>
<keyword evidence="1" id="KW-0812">Transmembrane</keyword>
<dbReference type="Proteomes" id="UP000035721">
    <property type="component" value="Unassembled WGS sequence"/>
</dbReference>
<dbReference type="Pfam" id="PF07332">
    <property type="entry name" value="Phage_holin_3_6"/>
    <property type="match status" value="1"/>
</dbReference>
<evidence type="ECO:0008006" key="4">
    <source>
        <dbReference type="Google" id="ProtNLM"/>
    </source>
</evidence>
<dbReference type="EMBL" id="CAJB01000353">
    <property type="protein sequence ID" value="CCH79335.1"/>
    <property type="molecule type" value="Genomic_DNA"/>
</dbReference>
<comment type="caution">
    <text evidence="2">The sequence shown here is derived from an EMBL/GenBank/DDBJ whole genome shotgun (WGS) entry which is preliminary data.</text>
</comment>
<dbReference type="OrthoDB" id="3216929at2"/>